<reference evidence="1 2" key="1">
    <citation type="submission" date="2020-08" db="EMBL/GenBank/DDBJ databases">
        <title>The Agave Microbiome: Exploring the role of microbial communities in plant adaptations to desert environments.</title>
        <authorList>
            <person name="Partida-Martinez L.P."/>
        </authorList>
    </citation>
    <scope>NUCLEOTIDE SEQUENCE [LARGE SCALE GENOMIC DNA]</scope>
    <source>
        <strain evidence="1 2">AS3.12</strain>
    </source>
</reference>
<keyword evidence="2" id="KW-1185">Reference proteome</keyword>
<proteinExistence type="predicted"/>
<organism evidence="1 2">
    <name type="scientific">Rhizobium soli</name>
    <dbReference type="NCBI Taxonomy" id="424798"/>
    <lineage>
        <taxon>Bacteria</taxon>
        <taxon>Pseudomonadati</taxon>
        <taxon>Pseudomonadota</taxon>
        <taxon>Alphaproteobacteria</taxon>
        <taxon>Hyphomicrobiales</taxon>
        <taxon>Rhizobiaceae</taxon>
        <taxon>Rhizobium/Agrobacterium group</taxon>
        <taxon>Rhizobium</taxon>
    </lineage>
</organism>
<dbReference type="AlphaFoldDB" id="A0A7X0JP36"/>
<dbReference type="EMBL" id="JACHBU010000009">
    <property type="protein sequence ID" value="MBB6510549.1"/>
    <property type="molecule type" value="Genomic_DNA"/>
</dbReference>
<sequence>MNVSVPQYPRALARKMALDMRYFSEIDADLHQAAHANIDAYLTELGINFEGKQLPVSLRPTVLTLDEVRSTSEDLAVVRICLNKLLTQLVSDIKVSSSSSRLLSFFSFYRPWFELIAGEVRHADHIMLMRYDAATSSEGIFKVMEPNGACPGGVIHCAYIRDAWRRSQLGEHILEGSEVVEFESDSPDSFLHLLFSVARCEREPTIALCNYKGVFSNELKSLVNRNELLRQQGVTSGNVIVCDIRDIRVHEDAAYVGEIQIDVVYNKIDHMMVDPSDADIAGWREASKLESCEFLNSIAALYIAEAKSIFAALCDPELQVELGFDQHELTAIARRVPRTRMLIGHKESPSYEDLVRNRMDYVIKADALTRGAGVYVGRLESENSWGAALMHLAVSNAVVQDVLDIPSRETVHFSTDLENSLTVRREFHGVDFFFYGGDFGGVVDLRPNSPPVFERVLGFLLWDQTLNRRKLEFSGSDHDGWLVAPPGLCRAIGTLYPMDE</sequence>
<evidence type="ECO:0000313" key="1">
    <source>
        <dbReference type="EMBL" id="MBB6510549.1"/>
    </source>
</evidence>
<name>A0A7X0JP36_9HYPH</name>
<comment type="caution">
    <text evidence="1">The sequence shown here is derived from an EMBL/GenBank/DDBJ whole genome shotgun (WGS) entry which is preliminary data.</text>
</comment>
<dbReference type="SUPFAM" id="SSF56059">
    <property type="entry name" value="Glutathione synthetase ATP-binding domain-like"/>
    <property type="match status" value="1"/>
</dbReference>
<gene>
    <name evidence="1" type="ORF">F4695_003940</name>
</gene>
<dbReference type="Proteomes" id="UP000585437">
    <property type="component" value="Unassembled WGS sequence"/>
</dbReference>
<accession>A0A7X0JP36</accession>
<dbReference type="RefSeq" id="WP_184655702.1">
    <property type="nucleotide sequence ID" value="NZ_JACHBU010000009.1"/>
</dbReference>
<evidence type="ECO:0000313" key="2">
    <source>
        <dbReference type="Proteomes" id="UP000585437"/>
    </source>
</evidence>
<protein>
    <submittedName>
        <fullName evidence="1">Putative circularly permuted ATP-grasp superfamily protein</fullName>
    </submittedName>
</protein>